<sequence>MHWYLRKRRLGSRQRRAIYLLLAANLIFRHWMAFKTGRITAVIWHLGVRARYDAEEEMRNAQKKRHESSMARTNVDTQSYPFEQSRRRHWREGWTSSPSGRSEPGRPGRLKSSSDFSNLRSVASPLKNLGLVNACGFLQQRLFCFLFYFLFFWFFWQEKENMIACCDLYVLFTADL</sequence>
<evidence type="ECO:0000313" key="3">
    <source>
        <dbReference type="EMBL" id="KAF7827334.1"/>
    </source>
</evidence>
<feature type="region of interest" description="Disordered" evidence="1">
    <location>
        <begin position="80"/>
        <end position="115"/>
    </location>
</feature>
<organism evidence="3 4">
    <name type="scientific">Senna tora</name>
    <dbReference type="NCBI Taxonomy" id="362788"/>
    <lineage>
        <taxon>Eukaryota</taxon>
        <taxon>Viridiplantae</taxon>
        <taxon>Streptophyta</taxon>
        <taxon>Embryophyta</taxon>
        <taxon>Tracheophyta</taxon>
        <taxon>Spermatophyta</taxon>
        <taxon>Magnoliopsida</taxon>
        <taxon>eudicotyledons</taxon>
        <taxon>Gunneridae</taxon>
        <taxon>Pentapetalae</taxon>
        <taxon>rosids</taxon>
        <taxon>fabids</taxon>
        <taxon>Fabales</taxon>
        <taxon>Fabaceae</taxon>
        <taxon>Caesalpinioideae</taxon>
        <taxon>Cassia clade</taxon>
        <taxon>Senna</taxon>
    </lineage>
</organism>
<keyword evidence="2" id="KW-1133">Transmembrane helix</keyword>
<keyword evidence="4" id="KW-1185">Reference proteome</keyword>
<gene>
    <name evidence="3" type="ORF">G2W53_018498</name>
</gene>
<name>A0A834TT78_9FABA</name>
<dbReference type="AlphaFoldDB" id="A0A834TT78"/>
<evidence type="ECO:0000256" key="1">
    <source>
        <dbReference type="SAM" id="MobiDB-lite"/>
    </source>
</evidence>
<feature type="transmembrane region" description="Helical" evidence="2">
    <location>
        <begin position="138"/>
        <end position="156"/>
    </location>
</feature>
<protein>
    <submittedName>
        <fullName evidence="3">TPR repeat-containing thioredoxin TTL1-like</fullName>
    </submittedName>
</protein>
<feature type="transmembrane region" description="Helical" evidence="2">
    <location>
        <begin position="16"/>
        <end position="34"/>
    </location>
</feature>
<evidence type="ECO:0000313" key="4">
    <source>
        <dbReference type="Proteomes" id="UP000634136"/>
    </source>
</evidence>
<keyword evidence="2" id="KW-0812">Transmembrane</keyword>
<feature type="compositionally biased region" description="Low complexity" evidence="1">
    <location>
        <begin position="96"/>
        <end position="107"/>
    </location>
</feature>
<keyword evidence="2" id="KW-0472">Membrane</keyword>
<dbReference type="EMBL" id="JAAIUW010000006">
    <property type="protein sequence ID" value="KAF7827334.1"/>
    <property type="molecule type" value="Genomic_DNA"/>
</dbReference>
<proteinExistence type="predicted"/>
<dbReference type="Proteomes" id="UP000634136">
    <property type="component" value="Unassembled WGS sequence"/>
</dbReference>
<accession>A0A834TT78</accession>
<comment type="caution">
    <text evidence="3">The sequence shown here is derived from an EMBL/GenBank/DDBJ whole genome shotgun (WGS) entry which is preliminary data.</text>
</comment>
<reference evidence="3" key="1">
    <citation type="submission" date="2020-09" db="EMBL/GenBank/DDBJ databases">
        <title>Genome-Enabled Discovery of Anthraquinone Biosynthesis in Senna tora.</title>
        <authorList>
            <person name="Kang S.-H."/>
            <person name="Pandey R.P."/>
            <person name="Lee C.-M."/>
            <person name="Sim J.-S."/>
            <person name="Jeong J.-T."/>
            <person name="Choi B.-S."/>
            <person name="Jung M."/>
            <person name="Ginzburg D."/>
            <person name="Zhao K."/>
            <person name="Won S.Y."/>
            <person name="Oh T.-J."/>
            <person name="Yu Y."/>
            <person name="Kim N.-H."/>
            <person name="Lee O.R."/>
            <person name="Lee T.-H."/>
            <person name="Bashyal P."/>
            <person name="Kim T.-S."/>
            <person name="Lee W.-H."/>
            <person name="Kawkins C."/>
            <person name="Kim C.-K."/>
            <person name="Kim J.S."/>
            <person name="Ahn B.O."/>
            <person name="Rhee S.Y."/>
            <person name="Sohng J.K."/>
        </authorList>
    </citation>
    <scope>NUCLEOTIDE SEQUENCE</scope>
    <source>
        <tissue evidence="3">Leaf</tissue>
    </source>
</reference>
<evidence type="ECO:0000256" key="2">
    <source>
        <dbReference type="SAM" id="Phobius"/>
    </source>
</evidence>